<feature type="compositionally biased region" description="Gly residues" evidence="1">
    <location>
        <begin position="164"/>
        <end position="186"/>
    </location>
</feature>
<protein>
    <recommendedName>
        <fullName evidence="4">SAF domain-containing protein</fullName>
    </recommendedName>
</protein>
<reference evidence="3" key="1">
    <citation type="submission" date="2022-10" db="EMBL/GenBank/DDBJ databases">
        <title>The complete genomes of actinobacterial strains from the NBC collection.</title>
        <authorList>
            <person name="Joergensen T.S."/>
            <person name="Alvarez Arevalo M."/>
            <person name="Sterndorff E.B."/>
            <person name="Faurdal D."/>
            <person name="Vuksanovic O."/>
            <person name="Mourched A.-S."/>
            <person name="Charusanti P."/>
            <person name="Shaw S."/>
            <person name="Blin K."/>
            <person name="Weber T."/>
        </authorList>
    </citation>
    <scope>NUCLEOTIDE SEQUENCE</scope>
    <source>
        <strain evidence="3">NBC_00003</strain>
    </source>
</reference>
<name>A0AAU2V5V1_9ACTN</name>
<keyword evidence="2" id="KW-1133">Transmembrane helix</keyword>
<dbReference type="AlphaFoldDB" id="A0AAU2V5V1"/>
<evidence type="ECO:0008006" key="4">
    <source>
        <dbReference type="Google" id="ProtNLM"/>
    </source>
</evidence>
<dbReference type="EMBL" id="CP108318">
    <property type="protein sequence ID" value="WTW62164.1"/>
    <property type="molecule type" value="Genomic_DNA"/>
</dbReference>
<gene>
    <name evidence="3" type="ORF">OG549_16700</name>
</gene>
<organism evidence="3">
    <name type="scientific">Streptomyces sp. NBC_00003</name>
    <dbReference type="NCBI Taxonomy" id="2903608"/>
    <lineage>
        <taxon>Bacteria</taxon>
        <taxon>Bacillati</taxon>
        <taxon>Actinomycetota</taxon>
        <taxon>Actinomycetes</taxon>
        <taxon>Kitasatosporales</taxon>
        <taxon>Streptomycetaceae</taxon>
        <taxon>Streptomyces</taxon>
    </lineage>
</organism>
<keyword evidence="2" id="KW-0472">Membrane</keyword>
<feature type="region of interest" description="Disordered" evidence="1">
    <location>
        <begin position="1"/>
        <end position="29"/>
    </location>
</feature>
<evidence type="ECO:0000256" key="2">
    <source>
        <dbReference type="SAM" id="Phobius"/>
    </source>
</evidence>
<evidence type="ECO:0000256" key="1">
    <source>
        <dbReference type="SAM" id="MobiDB-lite"/>
    </source>
</evidence>
<keyword evidence="2" id="KW-0812">Transmembrane</keyword>
<accession>A0AAU2V5V1</accession>
<evidence type="ECO:0000313" key="3">
    <source>
        <dbReference type="EMBL" id="WTW62164.1"/>
    </source>
</evidence>
<proteinExistence type="predicted"/>
<sequence length="245" mass="24253">MKVQERGGAGTHRGSVPGQPVGERLPAPPRERKPALAALAVLLILIGALGATVLVLRAGDRIEVYQLKGDVSAGHAVQDGDLTTVMVAADTGVHYITPEQKAALGKLRAKSNLYKGSLLVGEMFAEDGGTPAGKAAVGVSLKEGQYPTNLKDGETVAVYRVGSSAGGSGTGKGNGSSGTGNSGSAGGSSPLVQRAVVSATGTQDKSFGSGNLAVTLTVNTAEAAALAQAASAGEVAVVRVAPDNG</sequence>
<feature type="transmembrane region" description="Helical" evidence="2">
    <location>
        <begin position="35"/>
        <end position="56"/>
    </location>
</feature>
<feature type="region of interest" description="Disordered" evidence="1">
    <location>
        <begin position="164"/>
        <end position="189"/>
    </location>
</feature>